<dbReference type="Gene3D" id="1.10.238.160">
    <property type="match status" value="1"/>
</dbReference>
<dbReference type="Pfam" id="PF12728">
    <property type="entry name" value="HTH_17"/>
    <property type="match status" value="1"/>
</dbReference>
<evidence type="ECO:0000313" key="4">
    <source>
        <dbReference type="Proteomes" id="UP001201217"/>
    </source>
</evidence>
<comment type="caution">
    <text evidence="3">The sequence shown here is derived from an EMBL/GenBank/DDBJ whole genome shotgun (WGS) entry which is preliminary data.</text>
</comment>
<feature type="region of interest" description="Disordered" evidence="1">
    <location>
        <begin position="1"/>
        <end position="20"/>
    </location>
</feature>
<gene>
    <name evidence="3" type="ORF">L1I42_15575</name>
</gene>
<name>A0ABS9EEN0_9HYPH</name>
<protein>
    <submittedName>
        <fullName evidence="3">Helix-turn-helix domain-containing protein</fullName>
    </submittedName>
</protein>
<reference evidence="3 4" key="1">
    <citation type="submission" date="2022-01" db="EMBL/GenBank/DDBJ databases">
        <title>Maritalea mediterranea sp. nov., isolated from marine plastic residues from the Malva-rosa beach (Valencia, Spain).</title>
        <authorList>
            <person name="Vidal-Verdu A."/>
            <person name="Molina-Menor E."/>
            <person name="Pascual J."/>
            <person name="Pereto J."/>
            <person name="Porcar M."/>
        </authorList>
    </citation>
    <scope>NUCLEOTIDE SEQUENCE [LARGE SCALE GENOMIC DNA]</scope>
    <source>
        <strain evidence="3 4">P4.10X</strain>
    </source>
</reference>
<dbReference type="RefSeq" id="WP_236115664.1">
    <property type="nucleotide sequence ID" value="NZ_JAKGTI010000004.1"/>
</dbReference>
<proteinExistence type="predicted"/>
<evidence type="ECO:0000313" key="3">
    <source>
        <dbReference type="EMBL" id="MCF4099916.1"/>
    </source>
</evidence>
<evidence type="ECO:0000259" key="2">
    <source>
        <dbReference type="Pfam" id="PF12728"/>
    </source>
</evidence>
<feature type="domain" description="Helix-turn-helix" evidence="2">
    <location>
        <begin position="21"/>
        <end position="65"/>
    </location>
</feature>
<dbReference type="InterPro" id="IPR041657">
    <property type="entry name" value="HTH_17"/>
</dbReference>
<dbReference type="EMBL" id="JAKGTI010000004">
    <property type="protein sequence ID" value="MCF4099916.1"/>
    <property type="molecule type" value="Genomic_DNA"/>
</dbReference>
<organism evidence="3 4">
    <name type="scientific">Maritalea mediterranea</name>
    <dbReference type="NCBI Taxonomy" id="2909667"/>
    <lineage>
        <taxon>Bacteria</taxon>
        <taxon>Pseudomonadati</taxon>
        <taxon>Pseudomonadota</taxon>
        <taxon>Alphaproteobacteria</taxon>
        <taxon>Hyphomicrobiales</taxon>
        <taxon>Devosiaceae</taxon>
        <taxon>Maritalea</taxon>
    </lineage>
</organism>
<evidence type="ECO:0000256" key="1">
    <source>
        <dbReference type="SAM" id="MobiDB-lite"/>
    </source>
</evidence>
<accession>A0ABS9EEN0</accession>
<sequence>MPPNQPQNPDTSTPFTHDDPLLTDVEGCEILRISRPTWHRWVRHGLIPKPIKLGGLSRWPQSEVVGVIDRAKTARGID</sequence>
<keyword evidence="4" id="KW-1185">Reference proteome</keyword>
<dbReference type="Proteomes" id="UP001201217">
    <property type="component" value="Unassembled WGS sequence"/>
</dbReference>